<dbReference type="Gene3D" id="1.25.40.10">
    <property type="entry name" value="Tetratricopeptide repeat domain"/>
    <property type="match status" value="1"/>
</dbReference>
<evidence type="ECO:0000256" key="5">
    <source>
        <dbReference type="ARBA" id="ARBA00022833"/>
    </source>
</evidence>
<evidence type="ECO:0000256" key="2">
    <source>
        <dbReference type="ARBA" id="ARBA00022670"/>
    </source>
</evidence>
<evidence type="ECO:0000256" key="6">
    <source>
        <dbReference type="ARBA" id="ARBA00023049"/>
    </source>
</evidence>
<dbReference type="InterPro" id="IPR011990">
    <property type="entry name" value="TPR-like_helical_dom_sf"/>
</dbReference>
<dbReference type="InterPro" id="IPR051156">
    <property type="entry name" value="Mito/Outer_Membr_Metalloprot"/>
</dbReference>
<dbReference type="Gene3D" id="3.30.2010.10">
    <property type="entry name" value="Metalloproteases ('zincins'), catalytic domain"/>
    <property type="match status" value="1"/>
</dbReference>
<comment type="cofactor">
    <cofactor evidence="1">
        <name>Zn(2+)</name>
        <dbReference type="ChEBI" id="CHEBI:29105"/>
    </cofactor>
</comment>
<keyword evidence="4" id="KW-0378">Hydrolase</keyword>
<keyword evidence="3" id="KW-0479">Metal-binding</keyword>
<dbReference type="PANTHER" id="PTHR22726:SF1">
    <property type="entry name" value="METALLOENDOPEPTIDASE OMA1, MITOCHONDRIAL"/>
    <property type="match status" value="1"/>
</dbReference>
<dbReference type="Pfam" id="PF14559">
    <property type="entry name" value="TPR_19"/>
    <property type="match status" value="1"/>
</dbReference>
<dbReference type="InterPro" id="IPR001915">
    <property type="entry name" value="Peptidase_M48"/>
</dbReference>
<evidence type="ECO:0000256" key="4">
    <source>
        <dbReference type="ARBA" id="ARBA00022801"/>
    </source>
</evidence>
<evidence type="ECO:0000256" key="7">
    <source>
        <dbReference type="SAM" id="MobiDB-lite"/>
    </source>
</evidence>
<dbReference type="GO" id="GO:0051603">
    <property type="term" value="P:proteolysis involved in protein catabolic process"/>
    <property type="evidence" value="ECO:0007669"/>
    <property type="project" value="TreeGrafter"/>
</dbReference>
<dbReference type="PANTHER" id="PTHR22726">
    <property type="entry name" value="METALLOENDOPEPTIDASE OMA1"/>
    <property type="match status" value="1"/>
</dbReference>
<evidence type="ECO:0000313" key="10">
    <source>
        <dbReference type="Proteomes" id="UP000190435"/>
    </source>
</evidence>
<sequence>MTQIAQPNPAQNPFLPSQFTAPKRLPAIIKRAVGVGLSVGVLVNAASANVGLNEPQASNALNLPSGNLLNDAPNNSPNDAPISTAMMAQNPAKSSSTVRDFAKNSLNNQSLNLNSSQAQNYGNFGDAARLDGGFSLPSVRFSANAHAQNLQNSANLGVSAANPSAVNFTTPNLSAGANFQEQRRNKEIAAWSLRQINASLPLIDDPWAVQQLVQMGAQMNALVRGQSLLSVVLINDSNINAFAVPGGLIGMNAGTILSADALDEVASVMAHEIAHLSQRHYEHNLDNRKKFLAIGLGGLLAAIAASAASGDAAAAMMIGAQTMGAESMAAHSREHEREADRVGQQILAQAGFDAKAMPRFFQQLQRQVSLNRTANAFAPSFMRSHPFTTERLSESTQRAANFTAPTMTQKQAQAQAFDALYWRLNYLSKQANETELRVNAKHSKGAQLALAMYLADNQRHQEAQSVYQAGQFDSDDVLACITAAHLAAAKQDYQQAVDVLAPCQAIYPERRDLRLYLAQHAINAGDFAKALNLLSPLTFDGSHDVLAWDLSQKAYTLQANHAQNTHAQTIATIHALRARSQLLLWRGQYEGALQANAQAAMHARTDNATMLLTMLDNDKAAIVSARDFKP</sequence>
<evidence type="ECO:0000259" key="8">
    <source>
        <dbReference type="Pfam" id="PF01435"/>
    </source>
</evidence>
<accession>A0A1T0AAN8</accession>
<keyword evidence="5" id="KW-0862">Zinc</keyword>
<gene>
    <name evidence="9" type="ORF">B0181_01265</name>
</gene>
<reference evidence="9 10" key="1">
    <citation type="submission" date="2017-02" db="EMBL/GenBank/DDBJ databases">
        <title>Draft genome sequence of Moraxella caviae CCUG 355 type strain.</title>
        <authorList>
            <person name="Engstrom-Jakobsson H."/>
            <person name="Salva-Serra F."/>
            <person name="Thorell K."/>
            <person name="Gonzales-Siles L."/>
            <person name="Karlsson R."/>
            <person name="Boulund F."/>
            <person name="Engstrand L."/>
            <person name="Moore E."/>
        </authorList>
    </citation>
    <scope>NUCLEOTIDE SEQUENCE [LARGE SCALE GENOMIC DNA]</scope>
    <source>
        <strain evidence="9 10">CCUG 355</strain>
    </source>
</reference>
<dbReference type="Proteomes" id="UP000190435">
    <property type="component" value="Unassembled WGS sequence"/>
</dbReference>
<organism evidence="9 10">
    <name type="scientific">Moraxella caviae</name>
    <dbReference type="NCBI Taxonomy" id="34060"/>
    <lineage>
        <taxon>Bacteria</taxon>
        <taxon>Pseudomonadati</taxon>
        <taxon>Pseudomonadota</taxon>
        <taxon>Gammaproteobacteria</taxon>
        <taxon>Moraxellales</taxon>
        <taxon>Moraxellaceae</taxon>
        <taxon>Moraxella</taxon>
    </lineage>
</organism>
<feature type="region of interest" description="Disordered" evidence="7">
    <location>
        <begin position="63"/>
        <end position="83"/>
    </location>
</feature>
<dbReference type="AlphaFoldDB" id="A0A1T0AAN8"/>
<comment type="caution">
    <text evidence="9">The sequence shown here is derived from an EMBL/GenBank/DDBJ whole genome shotgun (WGS) entry which is preliminary data.</text>
</comment>
<dbReference type="GO" id="GO:0046872">
    <property type="term" value="F:metal ion binding"/>
    <property type="evidence" value="ECO:0007669"/>
    <property type="project" value="UniProtKB-KW"/>
</dbReference>
<dbReference type="SUPFAM" id="SSF48452">
    <property type="entry name" value="TPR-like"/>
    <property type="match status" value="1"/>
</dbReference>
<feature type="compositionally biased region" description="Low complexity" evidence="7">
    <location>
        <begin position="67"/>
        <end position="80"/>
    </location>
</feature>
<keyword evidence="10" id="KW-1185">Reference proteome</keyword>
<keyword evidence="2" id="KW-0645">Protease</keyword>
<name>A0A1T0AAN8_9GAMM</name>
<keyword evidence="6" id="KW-0482">Metalloprotease</keyword>
<dbReference type="GO" id="GO:0016020">
    <property type="term" value="C:membrane"/>
    <property type="evidence" value="ECO:0007669"/>
    <property type="project" value="TreeGrafter"/>
</dbReference>
<dbReference type="Pfam" id="PF01435">
    <property type="entry name" value="Peptidase_M48"/>
    <property type="match status" value="1"/>
</dbReference>
<protein>
    <recommendedName>
        <fullName evidence="8">Peptidase M48 domain-containing protein</fullName>
    </recommendedName>
</protein>
<dbReference type="STRING" id="34060.B0181_01265"/>
<evidence type="ECO:0000313" key="9">
    <source>
        <dbReference type="EMBL" id="OOR92792.1"/>
    </source>
</evidence>
<dbReference type="EMBL" id="MUXU01000010">
    <property type="protein sequence ID" value="OOR92792.1"/>
    <property type="molecule type" value="Genomic_DNA"/>
</dbReference>
<proteinExistence type="predicted"/>
<feature type="domain" description="Peptidase M48" evidence="8">
    <location>
        <begin position="227"/>
        <end position="395"/>
    </location>
</feature>
<evidence type="ECO:0000256" key="1">
    <source>
        <dbReference type="ARBA" id="ARBA00001947"/>
    </source>
</evidence>
<evidence type="ECO:0000256" key="3">
    <source>
        <dbReference type="ARBA" id="ARBA00022723"/>
    </source>
</evidence>
<dbReference type="GO" id="GO:0004222">
    <property type="term" value="F:metalloendopeptidase activity"/>
    <property type="evidence" value="ECO:0007669"/>
    <property type="project" value="InterPro"/>
</dbReference>